<reference evidence="2" key="1">
    <citation type="submission" date="2020-07" db="EMBL/GenBank/DDBJ databases">
        <title>Multicomponent nature underlies the extraordinary mechanical properties of spider dragline silk.</title>
        <authorList>
            <person name="Kono N."/>
            <person name="Nakamura H."/>
            <person name="Mori M."/>
            <person name="Yoshida Y."/>
            <person name="Ohtoshi R."/>
            <person name="Malay A.D."/>
            <person name="Moran D.A.P."/>
            <person name="Tomita M."/>
            <person name="Numata K."/>
            <person name="Arakawa K."/>
        </authorList>
    </citation>
    <scope>NUCLEOTIDE SEQUENCE</scope>
</reference>
<dbReference type="EMBL" id="BMAO01021980">
    <property type="protein sequence ID" value="GFQ78931.1"/>
    <property type="molecule type" value="Genomic_DNA"/>
</dbReference>
<feature type="region of interest" description="Disordered" evidence="1">
    <location>
        <begin position="1"/>
        <end position="46"/>
    </location>
</feature>
<evidence type="ECO:0000313" key="2">
    <source>
        <dbReference type="EMBL" id="GFQ78931.1"/>
    </source>
</evidence>
<dbReference type="Proteomes" id="UP000887116">
    <property type="component" value="Unassembled WGS sequence"/>
</dbReference>
<gene>
    <name evidence="2" type="ORF">TNCT_76831</name>
</gene>
<proteinExistence type="predicted"/>
<accession>A0A8X6KNT6</accession>
<organism evidence="2 3">
    <name type="scientific">Trichonephila clavata</name>
    <name type="common">Joro spider</name>
    <name type="synonym">Nephila clavata</name>
    <dbReference type="NCBI Taxonomy" id="2740835"/>
    <lineage>
        <taxon>Eukaryota</taxon>
        <taxon>Metazoa</taxon>
        <taxon>Ecdysozoa</taxon>
        <taxon>Arthropoda</taxon>
        <taxon>Chelicerata</taxon>
        <taxon>Arachnida</taxon>
        <taxon>Araneae</taxon>
        <taxon>Araneomorphae</taxon>
        <taxon>Entelegynae</taxon>
        <taxon>Araneoidea</taxon>
        <taxon>Nephilidae</taxon>
        <taxon>Trichonephila</taxon>
    </lineage>
</organism>
<protein>
    <submittedName>
        <fullName evidence="2">Uncharacterized protein</fullName>
    </submittedName>
</protein>
<dbReference type="AlphaFoldDB" id="A0A8X6KNT6"/>
<sequence>MGEPGNRWDHVWEEKHPATGDQTRRDEGRDRKKAAEARKPETKKTWSEEQRLAGRWILQSVDIFLIYSFL</sequence>
<evidence type="ECO:0000313" key="3">
    <source>
        <dbReference type="Proteomes" id="UP000887116"/>
    </source>
</evidence>
<name>A0A8X6KNT6_TRICU</name>
<evidence type="ECO:0000256" key="1">
    <source>
        <dbReference type="SAM" id="MobiDB-lite"/>
    </source>
</evidence>
<comment type="caution">
    <text evidence="2">The sequence shown here is derived from an EMBL/GenBank/DDBJ whole genome shotgun (WGS) entry which is preliminary data.</text>
</comment>
<keyword evidence="3" id="KW-1185">Reference proteome</keyword>